<protein>
    <recommendedName>
        <fullName evidence="2">RanBD1 domain-containing protein</fullName>
    </recommendedName>
</protein>
<proteinExistence type="predicted"/>
<evidence type="ECO:0000259" key="2">
    <source>
        <dbReference type="PROSITE" id="PS50196"/>
    </source>
</evidence>
<dbReference type="InterPro" id="IPR000156">
    <property type="entry name" value="Ran_bind_dom"/>
</dbReference>
<dbReference type="PROSITE" id="PS50196">
    <property type="entry name" value="RANBD1"/>
    <property type="match status" value="1"/>
</dbReference>
<keyword evidence="4" id="KW-1185">Reference proteome</keyword>
<gene>
    <name evidence="3" type="ORF">CTAYLR_010225</name>
</gene>
<comment type="caution">
    <text evidence="3">The sequence shown here is derived from an EMBL/GenBank/DDBJ whole genome shotgun (WGS) entry which is preliminary data.</text>
</comment>
<evidence type="ECO:0000313" key="4">
    <source>
        <dbReference type="Proteomes" id="UP001230188"/>
    </source>
</evidence>
<dbReference type="InterPro" id="IPR011993">
    <property type="entry name" value="PH-like_dom_sf"/>
</dbReference>
<feature type="compositionally biased region" description="Low complexity" evidence="1">
    <location>
        <begin position="203"/>
        <end position="215"/>
    </location>
</feature>
<dbReference type="PANTHER" id="PTHR23138">
    <property type="entry name" value="RAN BINDING PROTEIN"/>
    <property type="match status" value="1"/>
</dbReference>
<name>A0AAD7U6L0_9STRA</name>
<feature type="region of interest" description="Disordered" evidence="1">
    <location>
        <begin position="1"/>
        <end position="37"/>
    </location>
</feature>
<dbReference type="SUPFAM" id="SSF50729">
    <property type="entry name" value="PH domain-like"/>
    <property type="match status" value="1"/>
</dbReference>
<dbReference type="Proteomes" id="UP001230188">
    <property type="component" value="Unassembled WGS sequence"/>
</dbReference>
<feature type="region of interest" description="Disordered" evidence="1">
    <location>
        <begin position="58"/>
        <end position="80"/>
    </location>
</feature>
<sequence>MCEEEAPSPPSRKKARVEAPAPALFGGSRNGESGTFGGTFGGGFGGGFAALNGVETFGAAPKPEDVSKKNDEQTKNGEESERCLARYRAKLFALGKDDASASWRERGIGQVRLLESRDGASSARVVMRRAQTHLLMLNLKLGSGRSTVAKHADNAIRLACMTSATTSATYLLKVKTREDRDALFEWIYAKSNDGEGDARGGHNNNNNSRNNSSSSLAEKKKATAQTKRNNDDDEEGDDDDDDDDEDDDDEPPSAAAP</sequence>
<organism evidence="3 4">
    <name type="scientific">Chrysophaeum taylorii</name>
    <dbReference type="NCBI Taxonomy" id="2483200"/>
    <lineage>
        <taxon>Eukaryota</taxon>
        <taxon>Sar</taxon>
        <taxon>Stramenopiles</taxon>
        <taxon>Ochrophyta</taxon>
        <taxon>Pelagophyceae</taxon>
        <taxon>Pelagomonadales</taxon>
        <taxon>Pelagomonadaceae</taxon>
        <taxon>Chrysophaeum</taxon>
    </lineage>
</organism>
<evidence type="ECO:0000256" key="1">
    <source>
        <dbReference type="SAM" id="MobiDB-lite"/>
    </source>
</evidence>
<dbReference type="EMBL" id="JAQMWT010000659">
    <property type="protein sequence ID" value="KAJ8598719.1"/>
    <property type="molecule type" value="Genomic_DNA"/>
</dbReference>
<dbReference type="Pfam" id="PF00638">
    <property type="entry name" value="Ran_BP1"/>
    <property type="match status" value="1"/>
</dbReference>
<dbReference type="SMART" id="SM00160">
    <property type="entry name" value="RanBD"/>
    <property type="match status" value="1"/>
</dbReference>
<feature type="region of interest" description="Disordered" evidence="1">
    <location>
        <begin position="193"/>
        <end position="257"/>
    </location>
</feature>
<evidence type="ECO:0000313" key="3">
    <source>
        <dbReference type="EMBL" id="KAJ8598719.1"/>
    </source>
</evidence>
<reference evidence="3" key="1">
    <citation type="submission" date="2023-01" db="EMBL/GenBank/DDBJ databases">
        <title>Metagenome sequencing of chrysophaentin producing Chrysophaeum taylorii.</title>
        <authorList>
            <person name="Davison J."/>
            <person name="Bewley C."/>
        </authorList>
    </citation>
    <scope>NUCLEOTIDE SEQUENCE</scope>
    <source>
        <strain evidence="3">NIES-1699</strain>
    </source>
</reference>
<dbReference type="AlphaFoldDB" id="A0AAD7U6L0"/>
<feature type="compositionally biased region" description="Acidic residues" evidence="1">
    <location>
        <begin position="231"/>
        <end position="251"/>
    </location>
</feature>
<feature type="compositionally biased region" description="Basic and acidic residues" evidence="1">
    <location>
        <begin position="62"/>
        <end position="80"/>
    </location>
</feature>
<dbReference type="InterPro" id="IPR045255">
    <property type="entry name" value="RanBP1-like"/>
</dbReference>
<accession>A0AAD7U6L0</accession>
<dbReference type="Gene3D" id="2.30.29.30">
    <property type="entry name" value="Pleckstrin-homology domain (PH domain)/Phosphotyrosine-binding domain (PTB)"/>
    <property type="match status" value="1"/>
</dbReference>
<feature type="domain" description="RanBD1" evidence="2">
    <location>
        <begin position="62"/>
        <end position="141"/>
    </location>
</feature>